<dbReference type="GeneID" id="65130676"/>
<sequence length="214" mass="24593">MTLNLLVDNILLIARNNNIAESEHLSRIQIEKWIIGYRAMLIKLLINKGHDVSEAYLTTIEPIHLDREETVPGYFTYVGDKELPKLIDFNYRPGVINVRDMFGNIILIGSRTKAKLLKYRKATCKDYIAWVKNNRIYVDGDSNQLEYISVDVIAEDPTELNACFDPDSEFPIPSAMIPTITLMILERELRFMITMPSDDTNDAHDDTLNRVSDK</sequence>
<dbReference type="EMBL" id="MT774396">
    <property type="protein sequence ID" value="QOR56759.1"/>
    <property type="molecule type" value="Genomic_DNA"/>
</dbReference>
<dbReference type="Pfam" id="PF25702">
    <property type="entry name" value="CrAss_Ring_2"/>
    <property type="match status" value="1"/>
</dbReference>
<evidence type="ECO:0000313" key="1">
    <source>
        <dbReference type="EMBL" id="QOR56759.1"/>
    </source>
</evidence>
<dbReference type="InterPro" id="IPR057878">
    <property type="entry name" value="CrAss_Ring_2"/>
</dbReference>
<proteinExistence type="predicted"/>
<keyword evidence="2" id="KW-1185">Reference proteome</keyword>
<organism evidence="1 2">
    <name type="scientific">uncultured phage cr53_1</name>
    <dbReference type="NCBI Taxonomy" id="2772080"/>
    <lineage>
        <taxon>Viruses</taxon>
        <taxon>Duplodnaviria</taxon>
        <taxon>Heunggongvirae</taxon>
        <taxon>Uroviricota</taxon>
        <taxon>Caudoviricetes</taxon>
        <taxon>Crassvirales</taxon>
        <taxon>Suoliviridae</taxon>
        <taxon>Loutivirinae</taxon>
        <taxon>Blohavirus</taxon>
        <taxon>Blohavirus americanus</taxon>
    </lineage>
</organism>
<reference evidence="1 2" key="1">
    <citation type="submission" date="2020-07" db="EMBL/GenBank/DDBJ databases">
        <title>Taxonomic proposal: Crassvirales, a new order of highly abundant and diverse bacterial viruses.</title>
        <authorList>
            <person name="Shkoporov A.N."/>
            <person name="Stockdale S.R."/>
            <person name="Guerin E."/>
            <person name="Ross R.P."/>
            <person name="Hill C."/>
        </authorList>
    </citation>
    <scope>NUCLEOTIDE SEQUENCE [LARGE SCALE GENOMIC DNA]</scope>
</reference>
<evidence type="ECO:0000313" key="2">
    <source>
        <dbReference type="Proteomes" id="UP000593713"/>
    </source>
</evidence>
<protein>
    <submittedName>
        <fullName evidence="1">Uncharacterized protein</fullName>
    </submittedName>
</protein>
<dbReference type="Proteomes" id="UP000593713">
    <property type="component" value="Segment"/>
</dbReference>
<accession>A0A7M1RSV7</accession>
<dbReference type="RefSeq" id="YP_010112211.1">
    <property type="nucleotide sequence ID" value="NC_055889.1"/>
</dbReference>
<dbReference type="KEGG" id="vg:65130676"/>
<name>A0A7M1RSV7_9CAUD</name>